<name>A0A840UR71_9FIRM</name>
<reference evidence="2 3" key="1">
    <citation type="submission" date="2020-08" db="EMBL/GenBank/DDBJ databases">
        <title>Genomic Encyclopedia of Type Strains, Phase IV (KMG-IV): sequencing the most valuable type-strain genomes for metagenomic binning, comparative biology and taxonomic classification.</title>
        <authorList>
            <person name="Goeker M."/>
        </authorList>
    </citation>
    <scope>NUCLEOTIDE SEQUENCE [LARGE SCALE GENOMIC DNA]</scope>
    <source>
        <strain evidence="2 3">DSM 24661</strain>
    </source>
</reference>
<dbReference type="InterPro" id="IPR052891">
    <property type="entry name" value="DNA-3mA_glycosylase"/>
</dbReference>
<evidence type="ECO:0000313" key="3">
    <source>
        <dbReference type="Proteomes" id="UP000559117"/>
    </source>
</evidence>
<keyword evidence="1" id="KW-0862">Zinc</keyword>
<comment type="caution">
    <text evidence="2">The sequence shown here is derived from an EMBL/GenBank/DDBJ whole genome shotgun (WGS) entry which is preliminary data.</text>
</comment>
<feature type="binding site" evidence="1">
    <location>
        <position position="5"/>
    </location>
    <ligand>
        <name>Zn(2+)</name>
        <dbReference type="ChEBI" id="CHEBI:29105"/>
    </ligand>
</feature>
<dbReference type="InterPro" id="IPR011257">
    <property type="entry name" value="DNA_glycosylase"/>
</dbReference>
<dbReference type="Proteomes" id="UP000559117">
    <property type="component" value="Unassembled WGS sequence"/>
</dbReference>
<dbReference type="EC" id="3.2.2.20" evidence="2"/>
<dbReference type="GO" id="GO:0046872">
    <property type="term" value="F:metal ion binding"/>
    <property type="evidence" value="ECO:0007669"/>
    <property type="project" value="UniProtKB-KW"/>
</dbReference>
<dbReference type="RefSeq" id="WP_183858875.1">
    <property type="nucleotide sequence ID" value="NZ_JACHFH010000001.1"/>
</dbReference>
<organism evidence="2 3">
    <name type="scientific">Pectinatus brassicae</name>
    <dbReference type="NCBI Taxonomy" id="862415"/>
    <lineage>
        <taxon>Bacteria</taxon>
        <taxon>Bacillati</taxon>
        <taxon>Bacillota</taxon>
        <taxon>Negativicutes</taxon>
        <taxon>Selenomonadales</taxon>
        <taxon>Selenomonadaceae</taxon>
        <taxon>Pectinatus</taxon>
    </lineage>
</organism>
<feature type="binding site" evidence="1">
    <location>
        <position position="176"/>
    </location>
    <ligand>
        <name>Zn(2+)</name>
        <dbReference type="ChEBI" id="CHEBI:29105"/>
    </ligand>
</feature>
<dbReference type="EMBL" id="JACHFH010000001">
    <property type="protein sequence ID" value="MBB5335055.1"/>
    <property type="molecule type" value="Genomic_DNA"/>
</dbReference>
<feature type="binding site" evidence="1">
    <location>
        <position position="180"/>
    </location>
    <ligand>
        <name>Zn(2+)</name>
        <dbReference type="ChEBI" id="CHEBI:29105"/>
    </ligand>
</feature>
<proteinExistence type="predicted"/>
<dbReference type="SUPFAM" id="SSF48150">
    <property type="entry name" value="DNA-glycosylase"/>
    <property type="match status" value="1"/>
</dbReference>
<dbReference type="PANTHER" id="PTHR30037">
    <property type="entry name" value="DNA-3-METHYLADENINE GLYCOSYLASE 1"/>
    <property type="match status" value="1"/>
</dbReference>
<dbReference type="GO" id="GO:0008725">
    <property type="term" value="F:DNA-3-methyladenine glycosylase activity"/>
    <property type="evidence" value="ECO:0007669"/>
    <property type="project" value="UniProtKB-EC"/>
</dbReference>
<accession>A0A840UR71</accession>
<feature type="binding site" evidence="1">
    <location>
        <position position="18"/>
    </location>
    <ligand>
        <name>Zn(2+)</name>
        <dbReference type="ChEBI" id="CHEBI:29105"/>
    </ligand>
</feature>
<dbReference type="Gene3D" id="1.10.340.30">
    <property type="entry name" value="Hypothetical protein, domain 2"/>
    <property type="match status" value="1"/>
</dbReference>
<dbReference type="PANTHER" id="PTHR30037:SF4">
    <property type="entry name" value="DNA-3-METHYLADENINE GLYCOSYLASE I"/>
    <property type="match status" value="1"/>
</dbReference>
<dbReference type="InterPro" id="IPR005019">
    <property type="entry name" value="Adenine_glyco"/>
</dbReference>
<protein>
    <submittedName>
        <fullName evidence="2">DNA-3-methyladenine glycosylase I</fullName>
        <ecNumber evidence="2">3.2.2.20</ecNumber>
    </submittedName>
</protein>
<evidence type="ECO:0000256" key="1">
    <source>
        <dbReference type="PIRSR" id="PIRSR605019-1"/>
    </source>
</evidence>
<keyword evidence="2" id="KW-0326">Glycosidase</keyword>
<sequence length="187" mass="21779">MLKRCPWAENSPLEKEYHDNEWGIPVHDDNKLFEFLILELMQAGLSWSTILKKRPALQKAFTNWDYHKIAKYDADKFSKLVNNKDIIRNKLKINAAINNAQQYIIIQKEFGSFNEYIWHFTAGQTIVNIWHTLEEVPASTPLSEQISKDLKKRDFKFIGPTIIYSFLQAVGIVDDHLSSCYKKSASK</sequence>
<dbReference type="AlphaFoldDB" id="A0A840UR71"/>
<gene>
    <name evidence="2" type="ORF">HNR32_000155</name>
</gene>
<keyword evidence="1" id="KW-0479">Metal-binding</keyword>
<dbReference type="GO" id="GO:0006284">
    <property type="term" value="P:base-excision repair"/>
    <property type="evidence" value="ECO:0007669"/>
    <property type="project" value="InterPro"/>
</dbReference>
<dbReference type="Pfam" id="PF03352">
    <property type="entry name" value="Adenine_glyco"/>
    <property type="match status" value="1"/>
</dbReference>
<keyword evidence="2" id="KW-0378">Hydrolase</keyword>
<keyword evidence="3" id="KW-1185">Reference proteome</keyword>
<evidence type="ECO:0000313" key="2">
    <source>
        <dbReference type="EMBL" id="MBB5335055.1"/>
    </source>
</evidence>